<reference evidence="1 2" key="1">
    <citation type="journal article" date="2024" name="G3 (Bethesda)">
        <title>Genome assembly of Hibiscus sabdariffa L. provides insights into metabolisms of medicinal natural products.</title>
        <authorList>
            <person name="Kim T."/>
        </authorList>
    </citation>
    <scope>NUCLEOTIDE SEQUENCE [LARGE SCALE GENOMIC DNA]</scope>
    <source>
        <strain evidence="1">TK-2024</strain>
        <tissue evidence="1">Old leaves</tissue>
    </source>
</reference>
<organism evidence="1 2">
    <name type="scientific">Hibiscus sabdariffa</name>
    <name type="common">roselle</name>
    <dbReference type="NCBI Taxonomy" id="183260"/>
    <lineage>
        <taxon>Eukaryota</taxon>
        <taxon>Viridiplantae</taxon>
        <taxon>Streptophyta</taxon>
        <taxon>Embryophyta</taxon>
        <taxon>Tracheophyta</taxon>
        <taxon>Spermatophyta</taxon>
        <taxon>Magnoliopsida</taxon>
        <taxon>eudicotyledons</taxon>
        <taxon>Gunneridae</taxon>
        <taxon>Pentapetalae</taxon>
        <taxon>rosids</taxon>
        <taxon>malvids</taxon>
        <taxon>Malvales</taxon>
        <taxon>Malvaceae</taxon>
        <taxon>Malvoideae</taxon>
        <taxon>Hibiscus</taxon>
    </lineage>
</organism>
<evidence type="ECO:0000313" key="1">
    <source>
        <dbReference type="EMBL" id="KAK9016758.1"/>
    </source>
</evidence>
<name>A0ABR2RUV1_9ROSI</name>
<accession>A0ABR2RUV1</accession>
<keyword evidence="2" id="KW-1185">Reference proteome</keyword>
<proteinExistence type="predicted"/>
<protein>
    <submittedName>
        <fullName evidence="1">Uncharacterized protein</fullName>
    </submittedName>
</protein>
<sequence>MGASLHLNCQEIELHGIIFWTDLFSVDNYVKSLVLLDKALPARNGSDANHPIYLSDSDESNGGESGTYGTMQIHGTLKHMSAFSSRSRASMCNSDMFPKKSIPAAVAVNLAEEMGKQIDLYGVDVRADLLSVYSYVESQVLLDEEVNVPSESDDRIESRKATQSPCLFPNANSSNAIKLMTVRTVLNPGNAVTVASEDEILLHICQVQLTTRCAVYFHEVTTVMVGPVCELIELDQPGNAATCSP</sequence>
<dbReference type="Proteomes" id="UP001396334">
    <property type="component" value="Unassembled WGS sequence"/>
</dbReference>
<gene>
    <name evidence="1" type="ORF">V6N11_079252</name>
</gene>
<comment type="caution">
    <text evidence="1">The sequence shown here is derived from an EMBL/GenBank/DDBJ whole genome shotgun (WGS) entry which is preliminary data.</text>
</comment>
<dbReference type="EMBL" id="JBBPBN010000020">
    <property type="protein sequence ID" value="KAK9016758.1"/>
    <property type="molecule type" value="Genomic_DNA"/>
</dbReference>
<evidence type="ECO:0000313" key="2">
    <source>
        <dbReference type="Proteomes" id="UP001396334"/>
    </source>
</evidence>